<accession>A0A5P1F255</accession>
<dbReference type="GO" id="GO:0005768">
    <property type="term" value="C:endosome"/>
    <property type="evidence" value="ECO:0007669"/>
    <property type="project" value="TreeGrafter"/>
</dbReference>
<keyword evidence="3 6" id="KW-0812">Transmembrane</keyword>
<evidence type="ECO:0000256" key="2">
    <source>
        <dbReference type="ARBA" id="ARBA00005645"/>
    </source>
</evidence>
<evidence type="ECO:0000313" key="7">
    <source>
        <dbReference type="EMBL" id="ONK72262.1"/>
    </source>
</evidence>
<evidence type="ECO:0000256" key="3">
    <source>
        <dbReference type="ARBA" id="ARBA00022692"/>
    </source>
</evidence>
<dbReference type="OMA" id="ICARCAN"/>
<dbReference type="AlphaFoldDB" id="A0A5P1F255"/>
<evidence type="ECO:0000313" key="8">
    <source>
        <dbReference type="Proteomes" id="UP000243459"/>
    </source>
</evidence>
<dbReference type="GO" id="GO:0016020">
    <property type="term" value="C:membrane"/>
    <property type="evidence" value="ECO:0007669"/>
    <property type="project" value="UniProtKB-SubCell"/>
</dbReference>
<dbReference type="Gramene" id="ONK72262">
    <property type="protein sequence ID" value="ONK72262"/>
    <property type="gene ID" value="A4U43_C04F17520"/>
</dbReference>
<comment type="subcellular location">
    <subcellularLocation>
        <location evidence="1">Membrane</location>
        <topology evidence="1">Multi-pass membrane protein</topology>
    </subcellularLocation>
</comment>
<evidence type="ECO:0000256" key="4">
    <source>
        <dbReference type="ARBA" id="ARBA00022989"/>
    </source>
</evidence>
<name>A0A5P1F255_ASPOF</name>
<reference evidence="8" key="1">
    <citation type="journal article" date="2017" name="Nat. Commun.">
        <title>The asparagus genome sheds light on the origin and evolution of a young Y chromosome.</title>
        <authorList>
            <person name="Harkess A."/>
            <person name="Zhou J."/>
            <person name="Xu C."/>
            <person name="Bowers J.E."/>
            <person name="Van der Hulst R."/>
            <person name="Ayyampalayam S."/>
            <person name="Mercati F."/>
            <person name="Riccardi P."/>
            <person name="McKain M.R."/>
            <person name="Kakrana A."/>
            <person name="Tang H."/>
            <person name="Ray J."/>
            <person name="Groenendijk J."/>
            <person name="Arikit S."/>
            <person name="Mathioni S.M."/>
            <person name="Nakano M."/>
            <person name="Shan H."/>
            <person name="Telgmann-Rauber A."/>
            <person name="Kanno A."/>
            <person name="Yue Z."/>
            <person name="Chen H."/>
            <person name="Li W."/>
            <person name="Chen Y."/>
            <person name="Xu X."/>
            <person name="Zhang Y."/>
            <person name="Luo S."/>
            <person name="Chen H."/>
            <person name="Gao J."/>
            <person name="Mao Z."/>
            <person name="Pires J.C."/>
            <person name="Luo M."/>
            <person name="Kudrna D."/>
            <person name="Wing R.A."/>
            <person name="Meyers B.C."/>
            <person name="Yi K."/>
            <person name="Kong H."/>
            <person name="Lavrijsen P."/>
            <person name="Sunseri F."/>
            <person name="Falavigna A."/>
            <person name="Ye Y."/>
            <person name="Leebens-Mack J.H."/>
            <person name="Chen G."/>
        </authorList>
    </citation>
    <scope>NUCLEOTIDE SEQUENCE [LARGE SCALE GENOMIC DNA]</scope>
    <source>
        <strain evidence="8">cv. DH0086</strain>
    </source>
</reference>
<feature type="transmembrane region" description="Helical" evidence="6">
    <location>
        <begin position="104"/>
        <end position="127"/>
    </location>
</feature>
<feature type="transmembrane region" description="Helical" evidence="6">
    <location>
        <begin position="7"/>
        <end position="34"/>
    </location>
</feature>
<dbReference type="InterPro" id="IPR007262">
    <property type="entry name" value="Vps55/LEPROT"/>
</dbReference>
<dbReference type="EMBL" id="CM007384">
    <property type="protein sequence ID" value="ONK72262.1"/>
    <property type="molecule type" value="Genomic_DNA"/>
</dbReference>
<organism evidence="7 8">
    <name type="scientific">Asparagus officinalis</name>
    <name type="common">Garden asparagus</name>
    <dbReference type="NCBI Taxonomy" id="4686"/>
    <lineage>
        <taxon>Eukaryota</taxon>
        <taxon>Viridiplantae</taxon>
        <taxon>Streptophyta</taxon>
        <taxon>Embryophyta</taxon>
        <taxon>Tracheophyta</taxon>
        <taxon>Spermatophyta</taxon>
        <taxon>Magnoliopsida</taxon>
        <taxon>Liliopsida</taxon>
        <taxon>Asparagales</taxon>
        <taxon>Asparagaceae</taxon>
        <taxon>Asparagoideae</taxon>
        <taxon>Asparagus</taxon>
    </lineage>
</organism>
<feature type="transmembrane region" description="Helical" evidence="6">
    <location>
        <begin position="40"/>
        <end position="61"/>
    </location>
</feature>
<proteinExistence type="inferred from homology"/>
<evidence type="ECO:0008006" key="9">
    <source>
        <dbReference type="Google" id="ProtNLM"/>
    </source>
</evidence>
<evidence type="ECO:0000256" key="5">
    <source>
        <dbReference type="ARBA" id="ARBA00023136"/>
    </source>
</evidence>
<dbReference type="OrthoDB" id="14246at2759"/>
<dbReference type="PANTHER" id="PTHR12050">
    <property type="entry name" value="LEPTIN RECEPTOR-RELATED"/>
    <property type="match status" value="1"/>
</dbReference>
<keyword evidence="5 6" id="KW-0472">Membrane</keyword>
<evidence type="ECO:0000256" key="6">
    <source>
        <dbReference type="SAM" id="Phobius"/>
    </source>
</evidence>
<dbReference type="PANTHER" id="PTHR12050:SF1">
    <property type="entry name" value="VACUOLAR PROTEIN SORTING-ASSOCIATED PROTEIN 55 HOMOLOG"/>
    <property type="match status" value="1"/>
</dbReference>
<gene>
    <name evidence="7" type="ORF">A4U43_C04F17520</name>
</gene>
<sequence length="138" mass="14994">MAGLPRYLIACLDSGRLAILAIMVSGGIVLQFLACALYNNWWPMLTALMYVVLPMPLMFFAGSNSSSLMSADGDSWVNFTKFLTGVSVVGSIAIPSILKHAGIIGWGALAMELSSFFIFAVVILCFLQTNNDDDYSYF</sequence>
<protein>
    <recommendedName>
        <fullName evidence="9">Vacuolar protein sorting-associated protein 55 homolog</fullName>
    </recommendedName>
</protein>
<keyword evidence="8" id="KW-1185">Reference proteome</keyword>
<dbReference type="Pfam" id="PF04133">
    <property type="entry name" value="Vps55"/>
    <property type="match status" value="1"/>
</dbReference>
<keyword evidence="4 6" id="KW-1133">Transmembrane helix</keyword>
<evidence type="ECO:0000256" key="1">
    <source>
        <dbReference type="ARBA" id="ARBA00004141"/>
    </source>
</evidence>
<dbReference type="Proteomes" id="UP000243459">
    <property type="component" value="Chromosome 4"/>
</dbReference>
<feature type="transmembrane region" description="Helical" evidence="6">
    <location>
        <begin position="82"/>
        <end position="98"/>
    </location>
</feature>
<comment type="similarity">
    <text evidence="2">Belongs to the OB-RGRP/VPS55 family.</text>
</comment>
<dbReference type="GO" id="GO:0032511">
    <property type="term" value="P:late endosome to vacuole transport via multivesicular body sorting pathway"/>
    <property type="evidence" value="ECO:0007669"/>
    <property type="project" value="TreeGrafter"/>
</dbReference>